<dbReference type="AlphaFoldDB" id="A0A7K1LKQ7"/>
<name>A0A7K1LKQ7_9MICC</name>
<accession>A0A7K1LKQ7</accession>
<evidence type="ECO:0000313" key="2">
    <source>
        <dbReference type="Proteomes" id="UP000462152"/>
    </source>
</evidence>
<gene>
    <name evidence="1" type="ORF">GMA10_10870</name>
</gene>
<protein>
    <recommendedName>
        <fullName evidence="3">DUF393 domain-containing protein</fullName>
    </recommendedName>
</protein>
<proteinExistence type="predicted"/>
<sequence length="129" mass="14294">MRTFVYDDACGPCVPAARFLDRRTRDRLDVVPFSRVQEELTDGECERFLDEAVYAEGPRPPEGKLVPGARKFWGHESIGKALLASPHRVDRLAGRLILAPVASVGARWVYAWFSSNRWRFGGGSCGVGG</sequence>
<comment type="caution">
    <text evidence="1">The sequence shown here is derived from an EMBL/GenBank/DDBJ whole genome shotgun (WGS) entry which is preliminary data.</text>
</comment>
<dbReference type="Proteomes" id="UP000462152">
    <property type="component" value="Unassembled WGS sequence"/>
</dbReference>
<evidence type="ECO:0008006" key="3">
    <source>
        <dbReference type="Google" id="ProtNLM"/>
    </source>
</evidence>
<dbReference type="OrthoDB" id="9813713at2"/>
<dbReference type="EMBL" id="WOGT01000007">
    <property type="protein sequence ID" value="MUN55705.1"/>
    <property type="molecule type" value="Genomic_DNA"/>
</dbReference>
<dbReference type="RefSeq" id="WP_129316231.1">
    <property type="nucleotide sequence ID" value="NZ_JBFCQO010000004.1"/>
</dbReference>
<organism evidence="1 2">
    <name type="scientific">Rothia koreensis</name>
    <dbReference type="NCBI Taxonomy" id="592378"/>
    <lineage>
        <taxon>Bacteria</taxon>
        <taxon>Bacillati</taxon>
        <taxon>Actinomycetota</taxon>
        <taxon>Actinomycetes</taxon>
        <taxon>Micrococcales</taxon>
        <taxon>Micrococcaceae</taxon>
        <taxon>Rothia</taxon>
    </lineage>
</organism>
<keyword evidence="2" id="KW-1185">Reference proteome</keyword>
<evidence type="ECO:0000313" key="1">
    <source>
        <dbReference type="EMBL" id="MUN55705.1"/>
    </source>
</evidence>
<reference evidence="1 2" key="1">
    <citation type="submission" date="2019-12" db="EMBL/GenBank/DDBJ databases">
        <authorList>
            <person name="Li J."/>
            <person name="Shi Y."/>
            <person name="Xu G."/>
            <person name="Xiao D."/>
            <person name="Ran X."/>
        </authorList>
    </citation>
    <scope>NUCLEOTIDE SEQUENCE [LARGE SCALE GENOMIC DNA]</scope>
    <source>
        <strain evidence="1 2">JCM 15915</strain>
    </source>
</reference>